<protein>
    <submittedName>
        <fullName evidence="6">Succinylglutamate desuccinylase</fullName>
    </submittedName>
</protein>
<evidence type="ECO:0000256" key="1">
    <source>
        <dbReference type="ARBA" id="ARBA00001947"/>
    </source>
</evidence>
<comment type="caution">
    <text evidence="6">The sequence shown here is derived from an EMBL/GenBank/DDBJ whole genome shotgun (WGS) entry which is preliminary data.</text>
</comment>
<feature type="domain" description="Succinylglutamate desuccinylase/Aspartoacylase catalytic" evidence="5">
    <location>
        <begin position="32"/>
        <end position="267"/>
    </location>
</feature>
<dbReference type="InterPro" id="IPR053138">
    <property type="entry name" value="N-alpha-Ac-DABA_deacetylase"/>
</dbReference>
<accession>A0A0F4TK90</accession>
<dbReference type="PANTHER" id="PTHR37326:SF1">
    <property type="entry name" value="BLL3975 PROTEIN"/>
    <property type="match status" value="1"/>
</dbReference>
<dbReference type="InterPro" id="IPR055438">
    <property type="entry name" value="AstE_AspA_cat"/>
</dbReference>
<reference evidence="6 7" key="1">
    <citation type="submission" date="2015-03" db="EMBL/GenBank/DDBJ databases">
        <title>Comparative genomics of Pseudomonas insights into diversity of traits involved in vanlence and defense.</title>
        <authorList>
            <person name="Qin Y."/>
        </authorList>
    </citation>
    <scope>NUCLEOTIDE SEQUENCE [LARGE SCALE GENOMIC DNA]</scope>
    <source>
        <strain evidence="6 7">C8</strain>
    </source>
</reference>
<dbReference type="Pfam" id="PF24827">
    <property type="entry name" value="AstE_AspA_cat"/>
    <property type="match status" value="1"/>
</dbReference>
<keyword evidence="3" id="KW-0378">Hydrolase</keyword>
<organism evidence="6 7">
    <name type="scientific">Pseudomonas fluorescens</name>
    <dbReference type="NCBI Taxonomy" id="294"/>
    <lineage>
        <taxon>Bacteria</taxon>
        <taxon>Pseudomonadati</taxon>
        <taxon>Pseudomonadota</taxon>
        <taxon>Gammaproteobacteria</taxon>
        <taxon>Pseudomonadales</taxon>
        <taxon>Pseudomonadaceae</taxon>
        <taxon>Pseudomonas</taxon>
    </lineage>
</organism>
<dbReference type="CDD" id="cd06250">
    <property type="entry name" value="M14_PaAOTO_like"/>
    <property type="match status" value="1"/>
</dbReference>
<evidence type="ECO:0000313" key="7">
    <source>
        <dbReference type="Proteomes" id="UP000033588"/>
    </source>
</evidence>
<keyword evidence="2" id="KW-0479">Metal-binding</keyword>
<dbReference type="GO" id="GO:0046872">
    <property type="term" value="F:metal ion binding"/>
    <property type="evidence" value="ECO:0007669"/>
    <property type="project" value="UniProtKB-KW"/>
</dbReference>
<evidence type="ECO:0000256" key="4">
    <source>
        <dbReference type="ARBA" id="ARBA00022833"/>
    </source>
</evidence>
<evidence type="ECO:0000256" key="2">
    <source>
        <dbReference type="ARBA" id="ARBA00022723"/>
    </source>
</evidence>
<sequence length="372" mass="40240">MRVEHQPLLTRNPCTQRHLISFHYGQPGRAGKVYLQASLHADELPGMLALHHLREMLDGAEARGQILGEIVLVPIANPIGLEQTLMHDAMGRFDFNSGENFNRRYPDLAETIKDRLAHELTGDADENRQIIRRAMASALKQIRPTSEIDSMRQAQLLLAHDADFVLDLHCDAQAVVHLYGETPCWSQIEPLARYIGAQASLLASGTGAGSFDEACGQPWWRLAEAFAGRFPIPSGCVAATVELRGEADVDHALARVDAAALYAFLQHRGILAGTPPPMPALLQPATPFDGSLTLRAPCAGLVVFLHKPGAWIERDEPVVHVIDPITGATQVVCSSTRGVMYMRSAIRFAAAGVELCKVAGATALEGGVMVSA</sequence>
<dbReference type="Proteomes" id="UP000033588">
    <property type="component" value="Unassembled WGS sequence"/>
</dbReference>
<name>A0A0F4TK90_PSEFL</name>
<gene>
    <name evidence="6" type="ORF">VC35_18395</name>
</gene>
<comment type="cofactor">
    <cofactor evidence="1">
        <name>Zn(2+)</name>
        <dbReference type="ChEBI" id="CHEBI:29105"/>
    </cofactor>
</comment>
<dbReference type="EMBL" id="LACC01000023">
    <property type="protein sequence ID" value="KJZ43827.1"/>
    <property type="molecule type" value="Genomic_DNA"/>
</dbReference>
<dbReference type="RefSeq" id="WP_046041847.1">
    <property type="nucleotide sequence ID" value="NZ_LACC01000023.1"/>
</dbReference>
<dbReference type="PANTHER" id="PTHR37326">
    <property type="entry name" value="BLL3975 PROTEIN"/>
    <property type="match status" value="1"/>
</dbReference>
<proteinExistence type="predicted"/>
<dbReference type="AlphaFoldDB" id="A0A0F4TK90"/>
<dbReference type="SUPFAM" id="SSF53187">
    <property type="entry name" value="Zn-dependent exopeptidases"/>
    <property type="match status" value="1"/>
</dbReference>
<evidence type="ECO:0000259" key="5">
    <source>
        <dbReference type="Pfam" id="PF24827"/>
    </source>
</evidence>
<dbReference type="PATRIC" id="fig|294.132.peg.2853"/>
<keyword evidence="4" id="KW-0862">Zinc</keyword>
<evidence type="ECO:0000256" key="3">
    <source>
        <dbReference type="ARBA" id="ARBA00022801"/>
    </source>
</evidence>
<dbReference type="OrthoDB" id="527673at2"/>
<dbReference type="GO" id="GO:0016788">
    <property type="term" value="F:hydrolase activity, acting on ester bonds"/>
    <property type="evidence" value="ECO:0007669"/>
    <property type="project" value="InterPro"/>
</dbReference>
<evidence type="ECO:0000313" key="6">
    <source>
        <dbReference type="EMBL" id="KJZ43827.1"/>
    </source>
</evidence>
<dbReference type="Gene3D" id="3.40.630.10">
    <property type="entry name" value="Zn peptidases"/>
    <property type="match status" value="1"/>
</dbReference>